<comment type="caution">
    <text evidence="1">The sequence shown here is derived from an EMBL/GenBank/DDBJ whole genome shotgun (WGS) entry which is preliminary data.</text>
</comment>
<organism evidence="1 2">
    <name type="scientific">Marasmius oreades</name>
    <name type="common">fairy-ring Marasmius</name>
    <dbReference type="NCBI Taxonomy" id="181124"/>
    <lineage>
        <taxon>Eukaryota</taxon>
        <taxon>Fungi</taxon>
        <taxon>Dikarya</taxon>
        <taxon>Basidiomycota</taxon>
        <taxon>Agaricomycotina</taxon>
        <taxon>Agaricomycetes</taxon>
        <taxon>Agaricomycetidae</taxon>
        <taxon>Agaricales</taxon>
        <taxon>Marasmiineae</taxon>
        <taxon>Marasmiaceae</taxon>
        <taxon>Marasmius</taxon>
    </lineage>
</organism>
<dbReference type="Proteomes" id="UP001049176">
    <property type="component" value="Chromosome 1"/>
</dbReference>
<dbReference type="RefSeq" id="XP_043014736.1">
    <property type="nucleotide sequence ID" value="XM_043146036.1"/>
</dbReference>
<gene>
    <name evidence="1" type="ORF">E1B28_000228</name>
</gene>
<reference evidence="1" key="1">
    <citation type="journal article" date="2021" name="Genome Biol. Evol.">
        <title>The assembled and annotated genome of the fairy-ring fungus Marasmius oreades.</title>
        <authorList>
            <person name="Hiltunen M."/>
            <person name="Ament-Velasquez S.L."/>
            <person name="Johannesson H."/>
        </authorList>
    </citation>
    <scope>NUCLEOTIDE SEQUENCE</scope>
    <source>
        <strain evidence="1">03SP1</strain>
    </source>
</reference>
<evidence type="ECO:0000313" key="1">
    <source>
        <dbReference type="EMBL" id="KAG7098266.1"/>
    </source>
</evidence>
<dbReference type="KEGG" id="more:E1B28_000228"/>
<dbReference type="EMBL" id="CM032181">
    <property type="protein sequence ID" value="KAG7098266.1"/>
    <property type="molecule type" value="Genomic_DNA"/>
</dbReference>
<dbReference type="GeneID" id="66069304"/>
<keyword evidence="2" id="KW-1185">Reference proteome</keyword>
<dbReference type="AlphaFoldDB" id="A0A9P7V104"/>
<protein>
    <submittedName>
        <fullName evidence="1">Uncharacterized protein</fullName>
    </submittedName>
</protein>
<sequence length="126" mass="14386">MSTIPEILSIAVSCSHIDFSVSLISRPHIRPIYGGNKTRALYKLWILFYHLAFSKQLPEMDVAISEGIAKILALRDLRGDFCVLWFLRTAELVFEMATQKLAALFLKAILHTWTQHFRLQTSSPLP</sequence>
<proteinExistence type="predicted"/>
<accession>A0A9P7V104</accession>
<name>A0A9P7V104_9AGAR</name>
<evidence type="ECO:0000313" key="2">
    <source>
        <dbReference type="Proteomes" id="UP001049176"/>
    </source>
</evidence>